<dbReference type="InterPro" id="IPR043429">
    <property type="entry name" value="ArtM/GltK/GlnP/TcyL/YhdX-like"/>
</dbReference>
<keyword evidence="2 5" id="KW-0812">Transmembrane</keyword>
<dbReference type="InterPro" id="IPR000515">
    <property type="entry name" value="MetI-like"/>
</dbReference>
<feature type="non-terminal residue" evidence="7">
    <location>
        <position position="1"/>
    </location>
</feature>
<keyword evidence="3 5" id="KW-1133">Transmembrane helix</keyword>
<dbReference type="GO" id="GO:0005886">
    <property type="term" value="C:plasma membrane"/>
    <property type="evidence" value="ECO:0007669"/>
    <property type="project" value="TreeGrafter"/>
</dbReference>
<accession>A0A382HBV2</accession>
<dbReference type="PANTHER" id="PTHR30614">
    <property type="entry name" value="MEMBRANE COMPONENT OF AMINO ACID ABC TRANSPORTER"/>
    <property type="match status" value="1"/>
</dbReference>
<dbReference type="Pfam" id="PF00528">
    <property type="entry name" value="BPD_transp_1"/>
    <property type="match status" value="1"/>
</dbReference>
<evidence type="ECO:0000256" key="1">
    <source>
        <dbReference type="ARBA" id="ARBA00004141"/>
    </source>
</evidence>
<name>A0A382HBV2_9ZZZZ</name>
<dbReference type="InterPro" id="IPR035906">
    <property type="entry name" value="MetI-like_sf"/>
</dbReference>
<protein>
    <recommendedName>
        <fullName evidence="6">ABC transmembrane type-1 domain-containing protein</fullName>
    </recommendedName>
</protein>
<reference evidence="7" key="1">
    <citation type="submission" date="2018-05" db="EMBL/GenBank/DDBJ databases">
        <authorList>
            <person name="Lanie J.A."/>
            <person name="Ng W.-L."/>
            <person name="Kazmierczak K.M."/>
            <person name="Andrzejewski T.M."/>
            <person name="Davidsen T.M."/>
            <person name="Wayne K.J."/>
            <person name="Tettelin H."/>
            <person name="Glass J.I."/>
            <person name="Rusch D."/>
            <person name="Podicherti R."/>
            <person name="Tsui H.-C.T."/>
            <person name="Winkler M.E."/>
        </authorList>
    </citation>
    <scope>NUCLEOTIDE SEQUENCE</scope>
</reference>
<keyword evidence="4 5" id="KW-0472">Membrane</keyword>
<comment type="subcellular location">
    <subcellularLocation>
        <location evidence="1">Membrane</location>
        <topology evidence="1">Multi-pass membrane protein</topology>
    </subcellularLocation>
</comment>
<feature type="domain" description="ABC transmembrane type-1" evidence="6">
    <location>
        <begin position="2"/>
        <end position="97"/>
    </location>
</feature>
<dbReference type="GO" id="GO:0055085">
    <property type="term" value="P:transmembrane transport"/>
    <property type="evidence" value="ECO:0007669"/>
    <property type="project" value="InterPro"/>
</dbReference>
<evidence type="ECO:0000256" key="5">
    <source>
        <dbReference type="SAM" id="Phobius"/>
    </source>
</evidence>
<dbReference type="GO" id="GO:0006865">
    <property type="term" value="P:amino acid transport"/>
    <property type="evidence" value="ECO:0007669"/>
    <property type="project" value="TreeGrafter"/>
</dbReference>
<dbReference type="EMBL" id="UINC01060378">
    <property type="protein sequence ID" value="SVB84814.1"/>
    <property type="molecule type" value="Genomic_DNA"/>
</dbReference>
<evidence type="ECO:0000259" key="6">
    <source>
        <dbReference type="Pfam" id="PF00528"/>
    </source>
</evidence>
<dbReference type="SUPFAM" id="SSF161098">
    <property type="entry name" value="MetI-like"/>
    <property type="match status" value="1"/>
</dbReference>
<gene>
    <name evidence="7" type="ORF">METZ01_LOCUS237668</name>
</gene>
<feature type="transmembrane region" description="Helical" evidence="5">
    <location>
        <begin position="70"/>
        <end position="90"/>
    </location>
</feature>
<proteinExistence type="predicted"/>
<evidence type="ECO:0000256" key="4">
    <source>
        <dbReference type="ARBA" id="ARBA00023136"/>
    </source>
</evidence>
<evidence type="ECO:0000256" key="3">
    <source>
        <dbReference type="ARBA" id="ARBA00022989"/>
    </source>
</evidence>
<dbReference type="Gene3D" id="1.10.3720.10">
    <property type="entry name" value="MetI-like"/>
    <property type="match status" value="1"/>
</dbReference>
<evidence type="ECO:0000313" key="7">
    <source>
        <dbReference type="EMBL" id="SVB84814.1"/>
    </source>
</evidence>
<dbReference type="PANTHER" id="PTHR30614:SF41">
    <property type="entry name" value="INNER MEMBRANE AMINO-ACID ABC TRANSPORTER PERMEASE PROTEIN YHDY"/>
    <property type="match status" value="1"/>
</dbReference>
<dbReference type="AlphaFoldDB" id="A0A382HBV2"/>
<organism evidence="7">
    <name type="scientific">marine metagenome</name>
    <dbReference type="NCBI Taxonomy" id="408172"/>
    <lineage>
        <taxon>unclassified sequences</taxon>
        <taxon>metagenomes</taxon>
        <taxon>ecological metagenomes</taxon>
    </lineage>
</organism>
<sequence length="100" mass="11056">ADSLGLTYTKAHLLIILPQALKISIPGIVNTFIGLYKDTTLVLIIGMLDPLGVGRASLADAVWAGLAREVYIFVAVFFFICCFSMSRYSLWLEKRLSTEN</sequence>
<evidence type="ECO:0000256" key="2">
    <source>
        <dbReference type="ARBA" id="ARBA00022692"/>
    </source>
</evidence>
<feature type="transmembrane region" description="Helical" evidence="5">
    <location>
        <begin position="12"/>
        <end position="33"/>
    </location>
</feature>